<evidence type="ECO:0000259" key="2">
    <source>
        <dbReference type="SMART" id="SM01117"/>
    </source>
</evidence>
<dbReference type="GO" id="GO:0020037">
    <property type="term" value="F:heme binding"/>
    <property type="evidence" value="ECO:0007669"/>
    <property type="project" value="UniProtKB-ARBA"/>
</dbReference>
<reference evidence="3" key="1">
    <citation type="submission" date="2014-07" db="EMBL/GenBank/DDBJ databases">
        <title>Draft genome sequence of the yeast Pseudozyma antarctica JCM 10317 known as a producer of lipase B which used in a wide range of industrial applications.</title>
        <authorList>
            <person name="Morita T."/>
            <person name="Saika A."/>
            <person name="Koike H."/>
        </authorList>
    </citation>
    <scope>NUCLEOTIDE SEQUENCE</scope>
    <source>
        <strain evidence="3">JCM 10317</strain>
    </source>
</reference>
<accession>A0A081CGE2</accession>
<dbReference type="GeneID" id="26304893"/>
<dbReference type="RefSeq" id="XP_014655900.1">
    <property type="nucleotide sequence ID" value="XM_014800414.1"/>
</dbReference>
<keyword evidence="4" id="KW-1185">Reference proteome</keyword>
<dbReference type="Proteomes" id="UP000053758">
    <property type="component" value="Unassembled WGS sequence"/>
</dbReference>
<dbReference type="GO" id="GO:0005783">
    <property type="term" value="C:endoplasmic reticulum"/>
    <property type="evidence" value="ECO:0007669"/>
    <property type="project" value="TreeGrafter"/>
</dbReference>
<dbReference type="Gene3D" id="3.10.120.10">
    <property type="entry name" value="Cytochrome b5-like heme/steroid binding domain"/>
    <property type="match status" value="1"/>
</dbReference>
<dbReference type="FunFam" id="3.10.120.10:FF:000003">
    <property type="entry name" value="membrane-associated progesterone receptor component 1"/>
    <property type="match status" value="1"/>
</dbReference>
<comment type="similarity">
    <text evidence="1">Belongs to the cytochrome b5 family. MAPR subfamily.</text>
</comment>
<evidence type="ECO:0000313" key="4">
    <source>
        <dbReference type="Proteomes" id="UP000053758"/>
    </source>
</evidence>
<dbReference type="EMBL" id="DF830077">
    <property type="protein sequence ID" value="GAK65738.1"/>
    <property type="molecule type" value="Genomic_DNA"/>
</dbReference>
<name>A0A081CGE2_PSEA2</name>
<sequence length="168" mass="18789">MAFLRGYAVESWRSASIHVSISTPTRLISMMEPSTKPTHPPKDDPISVEDLKQFDGTDESKPVYVAVKGTVFDVSPKREMYAPGKGYNVFAGKDGSRGLGMSSLKPEDAVPDYSTLDDKQLKVLDDWVCTASPRYLRLRRADGIFPSTRAHQHTYYTKRYNIVGKVAQ</sequence>
<dbReference type="AlphaFoldDB" id="A0A081CGE2"/>
<evidence type="ECO:0000256" key="1">
    <source>
        <dbReference type="ARBA" id="ARBA00038357"/>
    </source>
</evidence>
<proteinExistence type="inferred from homology"/>
<dbReference type="HOGENOM" id="CLU_042860_3_2_1"/>
<dbReference type="InterPro" id="IPR050577">
    <property type="entry name" value="MAPR/NEUFC/NENF-like"/>
</dbReference>
<protein>
    <submittedName>
        <fullName evidence="3">Progesterone binding protein</fullName>
    </submittedName>
</protein>
<gene>
    <name evidence="3" type="ORF">PAN0_010d3958</name>
</gene>
<evidence type="ECO:0000313" key="3">
    <source>
        <dbReference type="EMBL" id="GAK65738.1"/>
    </source>
</evidence>
<dbReference type="InterPro" id="IPR001199">
    <property type="entry name" value="Cyt_B5-like_heme/steroid-bd"/>
</dbReference>
<dbReference type="SUPFAM" id="SSF55856">
    <property type="entry name" value="Cytochrome b5-like heme/steroid binding domain"/>
    <property type="match status" value="1"/>
</dbReference>
<dbReference type="PANTHER" id="PTHR10281">
    <property type="entry name" value="MEMBRANE-ASSOCIATED PROGESTERONE RECEPTOR COMPONENT-RELATED"/>
    <property type="match status" value="1"/>
</dbReference>
<dbReference type="PANTHER" id="PTHR10281:SF115">
    <property type="entry name" value="BINDING PROTEIN, PUTATIVE (AFU_ORTHOLOGUE AFUA_4G06240)-RELATED"/>
    <property type="match status" value="1"/>
</dbReference>
<dbReference type="InterPro" id="IPR036400">
    <property type="entry name" value="Cyt_B5-like_heme/steroid_sf"/>
</dbReference>
<dbReference type="SMART" id="SM01117">
    <property type="entry name" value="Cyt-b5"/>
    <property type="match status" value="1"/>
</dbReference>
<dbReference type="Pfam" id="PF00173">
    <property type="entry name" value="Cyt-b5"/>
    <property type="match status" value="1"/>
</dbReference>
<feature type="domain" description="Cytochrome b5 heme-binding" evidence="2">
    <location>
        <begin position="46"/>
        <end position="142"/>
    </location>
</feature>
<organism evidence="3">
    <name type="scientific">Pseudozyma antarctica</name>
    <name type="common">Yeast</name>
    <name type="synonym">Candida antarctica</name>
    <dbReference type="NCBI Taxonomy" id="84753"/>
    <lineage>
        <taxon>Eukaryota</taxon>
        <taxon>Fungi</taxon>
        <taxon>Dikarya</taxon>
        <taxon>Basidiomycota</taxon>
        <taxon>Ustilaginomycotina</taxon>
        <taxon>Ustilaginomycetes</taxon>
        <taxon>Ustilaginales</taxon>
        <taxon>Ustilaginaceae</taxon>
        <taxon>Moesziomyces</taxon>
    </lineage>
</organism>
<dbReference type="GO" id="GO:0016020">
    <property type="term" value="C:membrane"/>
    <property type="evidence" value="ECO:0007669"/>
    <property type="project" value="TreeGrafter"/>
</dbReference>